<dbReference type="InterPro" id="IPR001965">
    <property type="entry name" value="Znf_PHD"/>
</dbReference>
<evidence type="ECO:0000259" key="20">
    <source>
        <dbReference type="PROSITE" id="PS50014"/>
    </source>
</evidence>
<dbReference type="PANTHER" id="PTHR46379">
    <property type="entry name" value="ZINC FINGER MYND DOMAIN-CONTAINING"/>
    <property type="match status" value="1"/>
</dbReference>
<evidence type="ECO:0000256" key="10">
    <source>
        <dbReference type="ARBA" id="ARBA00023117"/>
    </source>
</evidence>
<dbReference type="InterPro" id="IPR036427">
    <property type="entry name" value="Bromodomain-like_sf"/>
</dbReference>
<evidence type="ECO:0000256" key="8">
    <source>
        <dbReference type="ARBA" id="ARBA00022843"/>
    </source>
</evidence>
<protein>
    <recommendedName>
        <fullName evidence="15">Zinc finger MYND domain-containing protein 11</fullName>
    </recommendedName>
</protein>
<dbReference type="CDD" id="cd05492">
    <property type="entry name" value="Bromo_ZMYND11"/>
    <property type="match status" value="1"/>
</dbReference>
<dbReference type="FunFam" id="1.20.920.10:FF:000012">
    <property type="entry name" value="zinc finger MYND domain-containing protein 11 isoform X1"/>
    <property type="match status" value="1"/>
</dbReference>
<keyword evidence="5" id="KW-0479">Metal-binding</keyword>
<keyword evidence="11" id="KW-0238">DNA-binding</keyword>
<dbReference type="Pfam" id="PF00439">
    <property type="entry name" value="Bromodomain"/>
    <property type="match status" value="1"/>
</dbReference>
<evidence type="ECO:0000256" key="18">
    <source>
        <dbReference type="SAM" id="Coils"/>
    </source>
</evidence>
<keyword evidence="8" id="KW-0832">Ubl conjugation</keyword>
<reference evidence="24" key="2">
    <citation type="submission" date="2025-08" db="UniProtKB">
        <authorList>
            <consortium name="Ensembl"/>
        </authorList>
    </citation>
    <scope>IDENTIFICATION</scope>
</reference>
<dbReference type="GO" id="GO:0008270">
    <property type="term" value="F:zinc ion binding"/>
    <property type="evidence" value="ECO:0007669"/>
    <property type="project" value="UniProtKB-KW"/>
</dbReference>
<keyword evidence="9" id="KW-0156">Chromatin regulator</keyword>
<dbReference type="SMART" id="SM00297">
    <property type="entry name" value="BROMO"/>
    <property type="match status" value="1"/>
</dbReference>
<keyword evidence="6 17" id="KW-0863">Zinc-finger</keyword>
<feature type="domain" description="PHD-type" evidence="21">
    <location>
        <begin position="115"/>
        <end position="163"/>
    </location>
</feature>
<evidence type="ECO:0000256" key="12">
    <source>
        <dbReference type="ARBA" id="ARBA00023242"/>
    </source>
</evidence>
<dbReference type="GO" id="GO:0043124">
    <property type="term" value="P:negative regulation of canonical NF-kappaB signal transduction"/>
    <property type="evidence" value="ECO:0007669"/>
    <property type="project" value="Ensembl"/>
</dbReference>
<dbReference type="InterPro" id="IPR048589">
    <property type="entry name" value="SAMD1-like_WH"/>
</dbReference>
<dbReference type="PROSITE" id="PS50812">
    <property type="entry name" value="PWWP"/>
    <property type="match status" value="1"/>
</dbReference>
<accession>A0A670J6K3</accession>
<dbReference type="Pfam" id="PF21524">
    <property type="entry name" value="SAMD1_WH"/>
    <property type="match status" value="1"/>
</dbReference>
<dbReference type="Ensembl" id="ENSPMRT00000021037.1">
    <property type="protein sequence ID" value="ENSPMRP00000019805.1"/>
    <property type="gene ID" value="ENSPMRG00000012901.1"/>
</dbReference>
<feature type="domain" description="SAMD1-like winged helix (WH)" evidence="23">
    <location>
        <begin position="6"/>
        <end position="82"/>
    </location>
</feature>
<evidence type="ECO:0000256" key="4">
    <source>
        <dbReference type="ARBA" id="ARBA00022553"/>
    </source>
</evidence>
<keyword evidence="18" id="KW-0175">Coiled coil</keyword>
<dbReference type="GO" id="GO:0003714">
    <property type="term" value="F:transcription corepressor activity"/>
    <property type="evidence" value="ECO:0007669"/>
    <property type="project" value="Ensembl"/>
</dbReference>
<dbReference type="PROSITE" id="PS50016">
    <property type="entry name" value="ZF_PHD_2"/>
    <property type="match status" value="1"/>
</dbReference>
<dbReference type="SUPFAM" id="SSF47370">
    <property type="entry name" value="Bromodomain"/>
    <property type="match status" value="1"/>
</dbReference>
<comment type="subunit">
    <text evidence="14">Homooligomer; forms homooligomers via its C-terminus. Interacts with histone H3.3 trimethylated at 'Lys-36' (H3.3K36me3). Interacts (via MYND-type zinc finger) with NCOR1. Interacts (via MYND-type zinc finger) with MGA protein (via PXLXP motif). Interacts (via MYND-type zinc finger) with EZH2. Interacts with EMSY and E2F6. Interacts with PIAS1 and UBE2I.</text>
</comment>
<evidence type="ECO:0000256" key="14">
    <source>
        <dbReference type="ARBA" id="ARBA00063684"/>
    </source>
</evidence>
<dbReference type="CDD" id="cd15537">
    <property type="entry name" value="PHD_BS69"/>
    <property type="match status" value="1"/>
</dbReference>
<feature type="region of interest" description="Disordered" evidence="19">
    <location>
        <begin position="381"/>
        <end position="434"/>
    </location>
</feature>
<feature type="coiled-coil region" evidence="18">
    <location>
        <begin position="524"/>
        <end position="593"/>
    </location>
</feature>
<dbReference type="OMA" id="QCHRVYH"/>
<dbReference type="FunFam" id="2.30.30.140:FF:000011">
    <property type="entry name" value="Zinc finger MYND domain-containing protein 11"/>
    <property type="match status" value="1"/>
</dbReference>
<keyword evidence="10 16" id="KW-0103">Bromodomain</keyword>
<dbReference type="Pfam" id="PF00855">
    <property type="entry name" value="PWWP"/>
    <property type="match status" value="1"/>
</dbReference>
<evidence type="ECO:0000256" key="1">
    <source>
        <dbReference type="ARBA" id="ARBA00004123"/>
    </source>
</evidence>
<dbReference type="Proteomes" id="UP000472272">
    <property type="component" value="Chromosome 12"/>
</dbReference>
<dbReference type="PROSITE" id="PS50014">
    <property type="entry name" value="BROMODOMAIN_2"/>
    <property type="match status" value="1"/>
</dbReference>
<dbReference type="GO" id="GO:2001237">
    <property type="term" value="P:negative regulation of extrinsic apoptotic signaling pathway"/>
    <property type="evidence" value="ECO:0007669"/>
    <property type="project" value="Ensembl"/>
</dbReference>
<feature type="domain" description="PWWP" evidence="22">
    <location>
        <begin position="295"/>
        <end position="346"/>
    </location>
</feature>
<dbReference type="AlphaFoldDB" id="A0A670J6K3"/>
<gene>
    <name evidence="24" type="primary">ZMYND11</name>
</gene>
<evidence type="ECO:0000256" key="15">
    <source>
        <dbReference type="ARBA" id="ARBA00072372"/>
    </source>
</evidence>
<comment type="subcellular location">
    <subcellularLocation>
        <location evidence="1">Nucleus</location>
    </subcellularLocation>
</comment>
<dbReference type="InterPro" id="IPR057054">
    <property type="entry name" value="ZMYND11_CC"/>
</dbReference>
<dbReference type="InterPro" id="IPR047268">
    <property type="entry name" value="PWWP_BS69"/>
</dbReference>
<dbReference type="GO" id="GO:0046329">
    <property type="term" value="P:negative regulation of JNK cascade"/>
    <property type="evidence" value="ECO:0007669"/>
    <property type="project" value="Ensembl"/>
</dbReference>
<dbReference type="GeneTree" id="ENSGT00940000156942"/>
<keyword evidence="12" id="KW-0539">Nucleus</keyword>
<comment type="function">
    <text evidence="13">Chromatin reader that specifically recognizes and binds histone H3.3 trimethylated at 'Lys-36' (H3.3K36me3) and regulates RNA polymerase II elongation. Does not bind other histone H3 subtypes (H3.1 or H3.2). Colocalizes with highly expressed genes and functions as a transcription corepressor by modulating RNA polymerase II at the elongation stage. Binds non-specifically to dsDNA. Acts as a tumor-suppressor by repressing a transcriptional program essential for tumor cell growth.</text>
</comment>
<evidence type="ECO:0000259" key="23">
    <source>
        <dbReference type="PROSITE" id="PS52014"/>
    </source>
</evidence>
<dbReference type="SMART" id="SM00249">
    <property type="entry name" value="PHD"/>
    <property type="match status" value="1"/>
</dbReference>
<evidence type="ECO:0000256" key="6">
    <source>
        <dbReference type="ARBA" id="ARBA00022771"/>
    </source>
</evidence>
<evidence type="ECO:0000259" key="22">
    <source>
        <dbReference type="PROSITE" id="PS50812"/>
    </source>
</evidence>
<evidence type="ECO:0000256" key="16">
    <source>
        <dbReference type="PROSITE-ProRule" id="PRU00035"/>
    </source>
</evidence>
<keyword evidence="25" id="KW-1185">Reference proteome</keyword>
<proteinExistence type="predicted"/>
<dbReference type="InterPro" id="IPR013083">
    <property type="entry name" value="Znf_RING/FYVE/PHD"/>
</dbReference>
<evidence type="ECO:0000256" key="5">
    <source>
        <dbReference type="ARBA" id="ARBA00022723"/>
    </source>
</evidence>
<feature type="domain" description="Bromo" evidence="20">
    <location>
        <begin position="201"/>
        <end position="253"/>
    </location>
</feature>
<dbReference type="InterPro" id="IPR019786">
    <property type="entry name" value="Zinc_finger_PHD-type_CS"/>
</dbReference>
<dbReference type="PROSITE" id="PS52014">
    <property type="entry name" value="SAMD1_WH"/>
    <property type="match status" value="1"/>
</dbReference>
<name>A0A670J6K3_PODMU</name>
<evidence type="ECO:0000256" key="3">
    <source>
        <dbReference type="ARBA" id="ARBA00022499"/>
    </source>
</evidence>
<keyword evidence="2" id="KW-0678">Repressor</keyword>
<keyword evidence="4" id="KW-0597">Phosphoprotein</keyword>
<organism evidence="24 25">
    <name type="scientific">Podarcis muralis</name>
    <name type="common">Wall lizard</name>
    <name type="synonym">Lacerta muralis</name>
    <dbReference type="NCBI Taxonomy" id="64176"/>
    <lineage>
        <taxon>Eukaryota</taxon>
        <taxon>Metazoa</taxon>
        <taxon>Chordata</taxon>
        <taxon>Craniata</taxon>
        <taxon>Vertebrata</taxon>
        <taxon>Euteleostomi</taxon>
        <taxon>Lepidosauria</taxon>
        <taxon>Squamata</taxon>
        <taxon>Bifurcata</taxon>
        <taxon>Unidentata</taxon>
        <taxon>Episquamata</taxon>
        <taxon>Laterata</taxon>
        <taxon>Lacertibaenia</taxon>
        <taxon>Lacertidae</taxon>
        <taxon>Podarcis</taxon>
    </lineage>
</organism>
<dbReference type="SMART" id="SM00293">
    <property type="entry name" value="PWWP"/>
    <property type="match status" value="1"/>
</dbReference>
<evidence type="ECO:0000256" key="19">
    <source>
        <dbReference type="SAM" id="MobiDB-lite"/>
    </source>
</evidence>
<evidence type="ECO:0000256" key="9">
    <source>
        <dbReference type="ARBA" id="ARBA00022853"/>
    </source>
</evidence>
<evidence type="ECO:0000256" key="2">
    <source>
        <dbReference type="ARBA" id="ARBA00022491"/>
    </source>
</evidence>
<reference evidence="24 25" key="1">
    <citation type="journal article" date="2019" name="Proc. Natl. Acad. Sci. U.S.A.">
        <title>Regulatory changes in pterin and carotenoid genes underlie balanced color polymorphisms in the wall lizard.</title>
        <authorList>
            <person name="Andrade P."/>
            <person name="Pinho C."/>
            <person name="Perez I de Lanuza G."/>
            <person name="Afonso S."/>
            <person name="Brejcha J."/>
            <person name="Rubin C.J."/>
            <person name="Wallerman O."/>
            <person name="Pereira P."/>
            <person name="Sabatino S.J."/>
            <person name="Bellati A."/>
            <person name="Pellitteri-Rosa D."/>
            <person name="Bosakova Z."/>
            <person name="Bunikis I."/>
            <person name="Carretero M.A."/>
            <person name="Feiner N."/>
            <person name="Marsik P."/>
            <person name="Pauperio F."/>
            <person name="Salvi D."/>
            <person name="Soler L."/>
            <person name="While G.M."/>
            <person name="Uller T."/>
            <person name="Font E."/>
            <person name="Andersson L."/>
            <person name="Carneiro M."/>
        </authorList>
    </citation>
    <scope>NUCLEOTIDE SEQUENCE</scope>
</reference>
<dbReference type="InterPro" id="IPR001487">
    <property type="entry name" value="Bromodomain"/>
</dbReference>
<dbReference type="PANTHER" id="PTHR46379:SF1">
    <property type="entry name" value="ZINC FINGER MYND DOMAIN-CONTAINING PROTEIN 11"/>
    <property type="match status" value="1"/>
</dbReference>
<dbReference type="InterPro" id="IPR019787">
    <property type="entry name" value="Znf_PHD-finger"/>
</dbReference>
<dbReference type="InterPro" id="IPR000313">
    <property type="entry name" value="PWWP_dom"/>
</dbReference>
<dbReference type="GO" id="GO:0003690">
    <property type="term" value="F:double-stranded DNA binding"/>
    <property type="evidence" value="ECO:0007669"/>
    <property type="project" value="Ensembl"/>
</dbReference>
<dbReference type="Pfam" id="PF23461">
    <property type="entry name" value="ZMYND11_CC"/>
    <property type="match status" value="1"/>
</dbReference>
<dbReference type="GO" id="GO:0034243">
    <property type="term" value="P:regulation of transcription elongation by RNA polymerase II"/>
    <property type="evidence" value="ECO:0007669"/>
    <property type="project" value="Ensembl"/>
</dbReference>
<evidence type="ECO:0000313" key="24">
    <source>
        <dbReference type="Ensembl" id="ENSPMRP00000019805.1"/>
    </source>
</evidence>
<dbReference type="GO" id="GO:0140003">
    <property type="term" value="F:histone H3K36me3 reader activity"/>
    <property type="evidence" value="ECO:0007669"/>
    <property type="project" value="Ensembl"/>
</dbReference>
<keyword evidence="7" id="KW-0862">Zinc</keyword>
<dbReference type="Gene3D" id="2.30.30.140">
    <property type="match status" value="1"/>
</dbReference>
<dbReference type="GO" id="GO:0051607">
    <property type="term" value="P:defense response to virus"/>
    <property type="evidence" value="ECO:0007669"/>
    <property type="project" value="Ensembl"/>
</dbReference>
<dbReference type="GO" id="GO:0005654">
    <property type="term" value="C:nucleoplasm"/>
    <property type="evidence" value="ECO:0007669"/>
    <property type="project" value="Ensembl"/>
</dbReference>
<keyword evidence="3" id="KW-1017">Isopeptide bond</keyword>
<dbReference type="InterPro" id="IPR047269">
    <property type="entry name" value="ZMY11"/>
</dbReference>
<dbReference type="InterPro" id="IPR011011">
    <property type="entry name" value="Znf_FYVE_PHD"/>
</dbReference>
<sequence length="674" mass="78108">MARLTKRRQADTKAIQHLWAAIEIIRNQKQIANIDRITKYMSRVHGMHPKETTRQLSLAVKDGLVVETLTVGCKGSKAGIEQEGYWLPGDEIAYSMQPFSRTTAKIKDWETETHDWYCFECHLPGEVLICDLCFRVYHSKCLSDEFRLRDSSSHWQCPVCRSIKKKNTSKQEMSTYLRFIVSRMKERAIDLNKKGKDNKHPMYRRLVHTAVDVPTIQEKVNEGKYRSYEEFKADAQLLLHNTVIFYGADSEQADIARMLYKDTCHELDELQLCKNCFYLSNARPDNWFCYPCIPNHELVWAKMKGFGFWPAKVMQKEDNQVDVRFFGHHHQRAWIPSENIQEITVNIHRLHVKRSMGWKKACDELELHQRFLRDGRFWKSKNEDKGEEEAESSISSTSNEQLKVTQEPRAKKGRRNQSVEPKKELQNSCNDQLGLKDFKEKLEPEPETEAVSSSQEIPTMPQPIEKVSVSTQTKKLSASSPKMLHRSTQTNNDGVCQNMCHDKYTKIFSDFKERFKADHKRETERVVREALEKLRTDMEEEKRQAVNKAVANMQTECDRKTKQVKEKCKEEFLEEVKKLASQHKQLISQTKKKQWVSSAGYKSLTIACRQRHHHGGRMYGGLFCGFISAVPTGGVEGPFLFSIISAGVIVCFPFFLDAQLLCSPSFSSLHTYHG</sequence>
<dbReference type="Gene3D" id="3.30.40.10">
    <property type="entry name" value="Zinc/RING finger domain, C3HC4 (zinc finger)"/>
    <property type="match status" value="1"/>
</dbReference>
<evidence type="ECO:0000256" key="17">
    <source>
        <dbReference type="PROSITE-ProRule" id="PRU00146"/>
    </source>
</evidence>
<dbReference type="FunFam" id="3.30.40.10:FF:000081">
    <property type="entry name" value="Zinc finger MYND domain-containing protein 11"/>
    <property type="match status" value="1"/>
</dbReference>
<evidence type="ECO:0000313" key="25">
    <source>
        <dbReference type="Proteomes" id="UP000472272"/>
    </source>
</evidence>
<dbReference type="Gene3D" id="1.20.920.10">
    <property type="entry name" value="Bromodomain-like"/>
    <property type="match status" value="1"/>
</dbReference>
<evidence type="ECO:0000256" key="13">
    <source>
        <dbReference type="ARBA" id="ARBA00057630"/>
    </source>
</evidence>
<evidence type="ECO:0000256" key="7">
    <source>
        <dbReference type="ARBA" id="ARBA00022833"/>
    </source>
</evidence>
<dbReference type="SUPFAM" id="SSF57903">
    <property type="entry name" value="FYVE/PHD zinc finger"/>
    <property type="match status" value="1"/>
</dbReference>
<dbReference type="CDD" id="cd20159">
    <property type="entry name" value="PWWP_BS69"/>
    <property type="match status" value="1"/>
</dbReference>
<reference evidence="24" key="3">
    <citation type="submission" date="2025-09" db="UniProtKB">
        <authorList>
            <consortium name="Ensembl"/>
        </authorList>
    </citation>
    <scope>IDENTIFICATION</scope>
</reference>
<dbReference type="SUPFAM" id="SSF63748">
    <property type="entry name" value="Tudor/PWWP/MBT"/>
    <property type="match status" value="1"/>
</dbReference>
<evidence type="ECO:0000259" key="21">
    <source>
        <dbReference type="PROSITE" id="PS50016"/>
    </source>
</evidence>
<evidence type="ECO:0000256" key="11">
    <source>
        <dbReference type="ARBA" id="ARBA00023125"/>
    </source>
</evidence>
<dbReference type="PROSITE" id="PS01359">
    <property type="entry name" value="ZF_PHD_1"/>
    <property type="match status" value="1"/>
</dbReference>